<feature type="transmembrane region" description="Helical" evidence="7">
    <location>
        <begin position="149"/>
        <end position="172"/>
    </location>
</feature>
<dbReference type="Proteomes" id="UP000583127">
    <property type="component" value="Unassembled WGS sequence"/>
</dbReference>
<dbReference type="RefSeq" id="WP_169498691.1">
    <property type="nucleotide sequence ID" value="NZ_JABBFZ010000009.1"/>
</dbReference>
<evidence type="ECO:0000256" key="6">
    <source>
        <dbReference type="ARBA" id="ARBA00023136"/>
    </source>
</evidence>
<protein>
    <submittedName>
        <fullName evidence="8">Lipopolysaccharide biosynthesis protein</fullName>
    </submittedName>
</protein>
<feature type="transmembrane region" description="Helical" evidence="7">
    <location>
        <begin position="449"/>
        <end position="471"/>
    </location>
</feature>
<feature type="transmembrane region" description="Helical" evidence="7">
    <location>
        <begin position="20"/>
        <end position="40"/>
    </location>
</feature>
<feature type="transmembrane region" description="Helical" evidence="7">
    <location>
        <begin position="238"/>
        <end position="255"/>
    </location>
</feature>
<keyword evidence="5 7" id="KW-1133">Transmembrane helix</keyword>
<comment type="caution">
    <text evidence="8">The sequence shown here is derived from an EMBL/GenBank/DDBJ whole genome shotgun (WGS) entry which is preliminary data.</text>
</comment>
<feature type="transmembrane region" description="Helical" evidence="7">
    <location>
        <begin position="331"/>
        <end position="350"/>
    </location>
</feature>
<evidence type="ECO:0000256" key="2">
    <source>
        <dbReference type="ARBA" id="ARBA00007430"/>
    </source>
</evidence>
<keyword evidence="4 7" id="KW-0812">Transmembrane</keyword>
<evidence type="ECO:0000256" key="4">
    <source>
        <dbReference type="ARBA" id="ARBA00022692"/>
    </source>
</evidence>
<feature type="transmembrane region" description="Helical" evidence="7">
    <location>
        <begin position="362"/>
        <end position="381"/>
    </location>
</feature>
<sequence length="500" mass="53253">MAPLNNVDASRSLDAFRGVFWSALNIAVPTAVSLLVFIVTSRLLKPADFGVVALAATIAAAAAILVPSGFGDALVQSMQKDSLHLSSVFWLCAVSGAIAYVLLIALAGLIARLSGAPLLAQLIPVLGLRVIVDAVGIVPTALLTQTLSFRLIATRTALASIVAAAISIALVLKGFGIWALAMSLLATSVVSVVATFWTARWRPELVFSTAALRDLTNYGLYASGTKTLLFLWNQADQIIVGFVLGAAQLGIYNFSRRIFLIINDVSSGALGAVAHPFFSGMQNDIARVREGFVSATFLTSIFAFPVFIGLASVADRAIPLIFGPQWAGALWPIRILCVLGIITCIGTLQAGLINSLGKAKWWFYYQLFTGLVNIPIFFLLAPRGISLMLIVLVAKTYLFWPAPVVMTLRLLRLSASRYLGQFLAPLLASCAMAGVILGSRALLPPMSPGLELIADLTIGAASYGLVLVAIAKKRLSSLWGMFETLRRKRRKIHVDAGAPG</sequence>
<keyword evidence="3" id="KW-1003">Cell membrane</keyword>
<keyword evidence="9" id="KW-1185">Reference proteome</keyword>
<accession>A0A7X9ZY13</accession>
<name>A0A7X9ZY13_9BURK</name>
<evidence type="ECO:0000256" key="3">
    <source>
        <dbReference type="ARBA" id="ARBA00022475"/>
    </source>
</evidence>
<dbReference type="AlphaFoldDB" id="A0A7X9ZY13"/>
<evidence type="ECO:0000313" key="9">
    <source>
        <dbReference type="Proteomes" id="UP000583127"/>
    </source>
</evidence>
<organism evidence="8 9">
    <name type="scientific">Paraburkholderia antibiotica</name>
    <dbReference type="NCBI Taxonomy" id="2728839"/>
    <lineage>
        <taxon>Bacteria</taxon>
        <taxon>Pseudomonadati</taxon>
        <taxon>Pseudomonadota</taxon>
        <taxon>Betaproteobacteria</taxon>
        <taxon>Burkholderiales</taxon>
        <taxon>Burkholderiaceae</taxon>
        <taxon>Paraburkholderia</taxon>
    </lineage>
</organism>
<feature type="transmembrane region" description="Helical" evidence="7">
    <location>
        <begin position="122"/>
        <end position="143"/>
    </location>
</feature>
<comment type="subcellular location">
    <subcellularLocation>
        <location evidence="1">Cell membrane</location>
        <topology evidence="1">Multi-pass membrane protein</topology>
    </subcellularLocation>
</comment>
<evidence type="ECO:0000313" key="8">
    <source>
        <dbReference type="EMBL" id="NML32436.1"/>
    </source>
</evidence>
<dbReference type="EMBL" id="JABBFZ010000009">
    <property type="protein sequence ID" value="NML32436.1"/>
    <property type="molecule type" value="Genomic_DNA"/>
</dbReference>
<dbReference type="Pfam" id="PF13440">
    <property type="entry name" value="Polysacc_synt_3"/>
    <property type="match status" value="1"/>
</dbReference>
<feature type="transmembrane region" description="Helical" evidence="7">
    <location>
        <begin position="387"/>
        <end position="411"/>
    </location>
</feature>
<dbReference type="PANTHER" id="PTHR30250">
    <property type="entry name" value="PST FAMILY PREDICTED COLANIC ACID TRANSPORTER"/>
    <property type="match status" value="1"/>
</dbReference>
<comment type="similarity">
    <text evidence="2">Belongs to the polysaccharide synthase family.</text>
</comment>
<evidence type="ECO:0000256" key="1">
    <source>
        <dbReference type="ARBA" id="ARBA00004651"/>
    </source>
</evidence>
<gene>
    <name evidence="8" type="ORF">HHL14_16530</name>
</gene>
<feature type="transmembrane region" description="Helical" evidence="7">
    <location>
        <begin position="291"/>
        <end position="311"/>
    </location>
</feature>
<dbReference type="PANTHER" id="PTHR30250:SF10">
    <property type="entry name" value="LIPOPOLYSACCHARIDE BIOSYNTHESIS PROTEIN WZXC"/>
    <property type="match status" value="1"/>
</dbReference>
<dbReference type="InterPro" id="IPR050833">
    <property type="entry name" value="Poly_Biosynth_Transport"/>
</dbReference>
<evidence type="ECO:0000256" key="7">
    <source>
        <dbReference type="SAM" id="Phobius"/>
    </source>
</evidence>
<proteinExistence type="inferred from homology"/>
<dbReference type="CDD" id="cd13127">
    <property type="entry name" value="MATE_tuaB_like"/>
    <property type="match status" value="1"/>
</dbReference>
<feature type="transmembrane region" description="Helical" evidence="7">
    <location>
        <begin position="423"/>
        <end position="443"/>
    </location>
</feature>
<keyword evidence="6 7" id="KW-0472">Membrane</keyword>
<dbReference type="GO" id="GO:0005886">
    <property type="term" value="C:plasma membrane"/>
    <property type="evidence" value="ECO:0007669"/>
    <property type="project" value="UniProtKB-SubCell"/>
</dbReference>
<evidence type="ECO:0000256" key="5">
    <source>
        <dbReference type="ARBA" id="ARBA00022989"/>
    </source>
</evidence>
<reference evidence="8 9" key="1">
    <citation type="submission" date="2020-04" db="EMBL/GenBank/DDBJ databases">
        <title>Paraburkholderia sp. G-4-1-8 isolated from soil.</title>
        <authorList>
            <person name="Dahal R.H."/>
        </authorList>
    </citation>
    <scope>NUCLEOTIDE SEQUENCE [LARGE SCALE GENOMIC DNA]</scope>
    <source>
        <strain evidence="8 9">G-4-1-8</strain>
    </source>
</reference>
<feature type="transmembrane region" description="Helical" evidence="7">
    <location>
        <begin position="47"/>
        <end position="68"/>
    </location>
</feature>
<feature type="transmembrane region" description="Helical" evidence="7">
    <location>
        <begin position="88"/>
        <end position="110"/>
    </location>
</feature>
<feature type="transmembrane region" description="Helical" evidence="7">
    <location>
        <begin position="179"/>
        <end position="199"/>
    </location>
</feature>